<dbReference type="GO" id="GO:0050661">
    <property type="term" value="F:NADP binding"/>
    <property type="evidence" value="ECO:0007669"/>
    <property type="project" value="InterPro"/>
</dbReference>
<evidence type="ECO:0000256" key="1">
    <source>
        <dbReference type="ARBA" id="ARBA00023224"/>
    </source>
</evidence>
<organism evidence="4 5">
    <name type="scientific">Thermosyntropha lipolytica DSM 11003</name>
    <dbReference type="NCBI Taxonomy" id="1123382"/>
    <lineage>
        <taxon>Bacteria</taxon>
        <taxon>Bacillati</taxon>
        <taxon>Bacillota</taxon>
        <taxon>Clostridia</taxon>
        <taxon>Eubacteriales</taxon>
        <taxon>Syntrophomonadaceae</taxon>
        <taxon>Thermosyntropha</taxon>
    </lineage>
</organism>
<dbReference type="GO" id="GO:0016020">
    <property type="term" value="C:membrane"/>
    <property type="evidence" value="ECO:0007669"/>
    <property type="project" value="InterPro"/>
</dbReference>
<keyword evidence="1 2" id="KW-0807">Transducer</keyword>
<keyword evidence="5" id="KW-1185">Reference proteome</keyword>
<evidence type="ECO:0000313" key="4">
    <source>
        <dbReference type="EMBL" id="SHG77569.1"/>
    </source>
</evidence>
<dbReference type="Pfam" id="PF00015">
    <property type="entry name" value="MCPsignal"/>
    <property type="match status" value="1"/>
</dbReference>
<dbReference type="Pfam" id="PF03447">
    <property type="entry name" value="NAD_binding_3"/>
    <property type="match status" value="1"/>
</dbReference>
<reference evidence="5" key="1">
    <citation type="submission" date="2016-11" db="EMBL/GenBank/DDBJ databases">
        <authorList>
            <person name="Varghese N."/>
            <person name="Submissions S."/>
        </authorList>
    </citation>
    <scope>NUCLEOTIDE SEQUENCE [LARGE SCALE GENOMIC DNA]</scope>
    <source>
        <strain evidence="5">DSM 11003</strain>
    </source>
</reference>
<dbReference type="InterPro" id="IPR036291">
    <property type="entry name" value="NAD(P)-bd_dom_sf"/>
</dbReference>
<dbReference type="Proteomes" id="UP000242329">
    <property type="component" value="Unassembled WGS sequence"/>
</dbReference>
<accession>A0A1M5MKY8</accession>
<dbReference type="PROSITE" id="PS50111">
    <property type="entry name" value="CHEMOTAXIS_TRANSDUC_2"/>
    <property type="match status" value="1"/>
</dbReference>
<dbReference type="PANTHER" id="PTHR32089:SF112">
    <property type="entry name" value="LYSOZYME-LIKE PROTEIN-RELATED"/>
    <property type="match status" value="1"/>
</dbReference>
<dbReference type="InterPro" id="IPR004089">
    <property type="entry name" value="MCPsignal_dom"/>
</dbReference>
<sequence>MINVAIVGLGAGGTSVLKALQGIEQVKVLGVCDVNDRAPGAVLAREKGIPFYTDINRILNLAGVNVIVEATGSSKVQQIIYENKKENVAVVDSHGADLMMTMVEAREEMIRKLHAEAQKLADMASEMTATMQNVSRIVEEVANFAQEVASGGQTLLELGNLASTHLGETGEVLNIINNTAKQTKLLGFNAAIEAARSGEHGKGFAVVADEVRKLAENSSASVQRISSILGNIEDSVKKITKGVTAAAQVVQKQADLTQSVFANIEQLEAMAEELDRMAHNLANLA</sequence>
<evidence type="ECO:0000313" key="5">
    <source>
        <dbReference type="Proteomes" id="UP000242329"/>
    </source>
</evidence>
<dbReference type="PANTHER" id="PTHR32089">
    <property type="entry name" value="METHYL-ACCEPTING CHEMOTAXIS PROTEIN MCPB"/>
    <property type="match status" value="1"/>
</dbReference>
<name>A0A1M5MKY8_9FIRM</name>
<dbReference type="GO" id="GO:0007165">
    <property type="term" value="P:signal transduction"/>
    <property type="evidence" value="ECO:0007669"/>
    <property type="project" value="UniProtKB-KW"/>
</dbReference>
<dbReference type="SMART" id="SM00283">
    <property type="entry name" value="MA"/>
    <property type="match status" value="1"/>
</dbReference>
<dbReference type="EMBL" id="FQWY01000012">
    <property type="protein sequence ID" value="SHG77569.1"/>
    <property type="molecule type" value="Genomic_DNA"/>
</dbReference>
<feature type="domain" description="Methyl-accepting transducer" evidence="3">
    <location>
        <begin position="103"/>
        <end position="285"/>
    </location>
</feature>
<dbReference type="AlphaFoldDB" id="A0A1M5MKY8"/>
<dbReference type="Gene3D" id="1.10.287.950">
    <property type="entry name" value="Methyl-accepting chemotaxis protein"/>
    <property type="match status" value="1"/>
</dbReference>
<protein>
    <submittedName>
        <fullName evidence="4">Methyl-accepting chemotaxis protein</fullName>
    </submittedName>
</protein>
<dbReference type="Gene3D" id="3.40.50.720">
    <property type="entry name" value="NAD(P)-binding Rossmann-like Domain"/>
    <property type="match status" value="1"/>
</dbReference>
<dbReference type="RefSeq" id="WP_073090775.1">
    <property type="nucleotide sequence ID" value="NZ_FQWY01000012.1"/>
</dbReference>
<gene>
    <name evidence="4" type="ORF">SAMN02745221_00932</name>
</gene>
<dbReference type="SUPFAM" id="SSF51735">
    <property type="entry name" value="NAD(P)-binding Rossmann-fold domains"/>
    <property type="match status" value="1"/>
</dbReference>
<dbReference type="InterPro" id="IPR005106">
    <property type="entry name" value="Asp/hSer_DH_NAD-bd"/>
</dbReference>
<dbReference type="STRING" id="1123382.SAMN02745221_00932"/>
<dbReference type="OrthoDB" id="3192at2"/>
<evidence type="ECO:0000256" key="2">
    <source>
        <dbReference type="PROSITE-ProRule" id="PRU00284"/>
    </source>
</evidence>
<dbReference type="GO" id="GO:0016491">
    <property type="term" value="F:oxidoreductase activity"/>
    <property type="evidence" value="ECO:0007669"/>
    <property type="project" value="InterPro"/>
</dbReference>
<evidence type="ECO:0000259" key="3">
    <source>
        <dbReference type="PROSITE" id="PS50111"/>
    </source>
</evidence>
<dbReference type="SUPFAM" id="SSF58104">
    <property type="entry name" value="Methyl-accepting chemotaxis protein (MCP) signaling domain"/>
    <property type="match status" value="1"/>
</dbReference>
<proteinExistence type="predicted"/>